<protein>
    <recommendedName>
        <fullName evidence="11">CHY-type domain-containing protein</fullName>
    </recommendedName>
</protein>
<dbReference type="VEuPathDB" id="FungiDB:PAAG_08196"/>
<dbReference type="OMA" id="FRRQLMH"/>
<name>C1HBQ5_PARBA</name>
<evidence type="ECO:0008006" key="11">
    <source>
        <dbReference type="Google" id="ProtNLM"/>
    </source>
</evidence>
<evidence type="ECO:0000256" key="6">
    <source>
        <dbReference type="SAM" id="MobiDB-lite"/>
    </source>
</evidence>
<dbReference type="GO" id="GO:0008270">
    <property type="term" value="F:zinc ion binding"/>
    <property type="evidence" value="ECO:0007669"/>
    <property type="project" value="UniProtKB-KW"/>
</dbReference>
<feature type="compositionally biased region" description="Low complexity" evidence="6">
    <location>
        <begin position="84"/>
        <end position="93"/>
    </location>
</feature>
<dbReference type="SUPFAM" id="SSF161219">
    <property type="entry name" value="CHY zinc finger-like"/>
    <property type="match status" value="1"/>
</dbReference>
<feature type="compositionally biased region" description="Polar residues" evidence="6">
    <location>
        <begin position="94"/>
        <end position="106"/>
    </location>
</feature>
<dbReference type="GeneID" id="9093096"/>
<keyword evidence="3 5" id="KW-0862">Zinc</keyword>
<dbReference type="PROSITE" id="PS51266">
    <property type="entry name" value="ZF_CHY"/>
    <property type="match status" value="1"/>
</dbReference>
<evidence type="ECO:0000313" key="10">
    <source>
        <dbReference type="Proteomes" id="UP000002059"/>
    </source>
</evidence>
<sequence>MDTRPPTASGLPDRKSARCRFFGSRNGCRAGNDCPYAHVVPSAGPVAASLERLTSSVQVNDPRPSTQQINETMPFVGRNEDESTSSSAQTFSSRPQRTTDTLSQPVQRPIPRAQLENPREFQINQIRRRFHPEERSNGEGTHLMFEMHPSDPDFTFSLNSLTCAMHVPLGYPSQGTPSLDILNKDIDAKYKMLIQQEFENITKTRISDTLLTWMNVLDRSLTKVFFTPHPRAGPAPPCPSYKGQGSSFSLNNQETTMIQEKEKARQRRKREITQLTSRLGRVPLFSESADGVSFTIPVNPLKPQLLPPSLKSVKKIDMTVPLLYPLEPCHIKFPDIDDNSARATEASFEKHVIGNPGASLTSHINYLSTMLHSLATQPVEDTVTSLTLNDKYETEIGTPSSSTLPPDQSHLTEASTTIDVPDRPHIQVIPRPPEWILPKQGDEFDSDSDESDYSEQEESVTDEDNDENGGVSVPPMLPLPTGRDVALSFPSMELLGIELLELKTLHLTLKCERCKEFVDIKNIKIGEDGLSVPPKRVESCKKCGNNISIGFRRELMHPSSNRAGYLDLEGCLVVELLPSNFMPTCSECSTTYPAPGIVAVRGDDASAICRGCHHKMRFKIPEVKFLLVSAGAGTSQTHVRMRKPKEKLGIVAGQELPCRGRCSHYGKSYRWFRFSCCLKVFPCDRCHDAASDHPNEHANRMICGFCSREQTYHPESCGICHSTLIGKAGSGFWEGGKGTRDKTKMSRKDPRKYKRRGGTTPGTSAQKK</sequence>
<dbReference type="RefSeq" id="XP_002789942.2">
    <property type="nucleotide sequence ID" value="XM_002789896.2"/>
</dbReference>
<dbReference type="HOGENOM" id="CLU_012592_0_0_1"/>
<dbReference type="AlphaFoldDB" id="C1HBQ5"/>
<evidence type="ECO:0000256" key="5">
    <source>
        <dbReference type="PROSITE-ProRule" id="PRU00723"/>
    </source>
</evidence>
<organism evidence="9 10">
    <name type="scientific">Paracoccidioides lutzii (strain ATCC MYA-826 / Pb01)</name>
    <name type="common">Paracoccidioides brasiliensis</name>
    <dbReference type="NCBI Taxonomy" id="502779"/>
    <lineage>
        <taxon>Eukaryota</taxon>
        <taxon>Fungi</taxon>
        <taxon>Dikarya</taxon>
        <taxon>Ascomycota</taxon>
        <taxon>Pezizomycotina</taxon>
        <taxon>Eurotiomycetes</taxon>
        <taxon>Eurotiomycetidae</taxon>
        <taxon>Onygenales</taxon>
        <taxon>Ajellomycetaceae</taxon>
        <taxon>Paracoccidioides</taxon>
    </lineage>
</organism>
<dbReference type="EMBL" id="KN294021">
    <property type="protein sequence ID" value="EEH38469.2"/>
    <property type="molecule type" value="Genomic_DNA"/>
</dbReference>
<dbReference type="KEGG" id="pbl:PAAG_08196"/>
<dbReference type="Proteomes" id="UP000002059">
    <property type="component" value="Partially assembled WGS sequence"/>
</dbReference>
<dbReference type="eggNOG" id="KOG1940">
    <property type="taxonomic scope" value="Eukaryota"/>
</dbReference>
<proteinExistence type="predicted"/>
<dbReference type="OrthoDB" id="10253329at2759"/>
<evidence type="ECO:0000256" key="3">
    <source>
        <dbReference type="ARBA" id="ARBA00022833"/>
    </source>
</evidence>
<evidence type="ECO:0000313" key="9">
    <source>
        <dbReference type="EMBL" id="EEH38469.2"/>
    </source>
</evidence>
<feature type="compositionally biased region" description="Polar residues" evidence="6">
    <location>
        <begin position="56"/>
        <end position="71"/>
    </location>
</feature>
<feature type="region of interest" description="Disordered" evidence="6">
    <location>
        <begin position="56"/>
        <end position="107"/>
    </location>
</feature>
<feature type="compositionally biased region" description="Acidic residues" evidence="6">
    <location>
        <begin position="443"/>
        <end position="467"/>
    </location>
</feature>
<keyword evidence="1 5" id="KW-0479">Metal-binding</keyword>
<evidence type="ECO:0000259" key="8">
    <source>
        <dbReference type="PROSITE" id="PS51266"/>
    </source>
</evidence>
<dbReference type="PROSITE" id="PS50103">
    <property type="entry name" value="ZF_C3H1"/>
    <property type="match status" value="1"/>
</dbReference>
<dbReference type="InterPro" id="IPR000571">
    <property type="entry name" value="Znf_CCCH"/>
</dbReference>
<feature type="domain" description="C3H1-type" evidence="7">
    <location>
        <begin position="13"/>
        <end position="41"/>
    </location>
</feature>
<gene>
    <name evidence="9" type="ORF">PAAG_08196</name>
</gene>
<dbReference type="InterPro" id="IPR037274">
    <property type="entry name" value="Znf_CHY_sf"/>
</dbReference>
<keyword evidence="2 4" id="KW-0863">Zinc-finger</keyword>
<evidence type="ECO:0000256" key="2">
    <source>
        <dbReference type="ARBA" id="ARBA00022771"/>
    </source>
</evidence>
<feature type="domain" description="CHY-type" evidence="8">
    <location>
        <begin position="655"/>
        <end position="722"/>
    </location>
</feature>
<feature type="region of interest" description="Disordered" evidence="6">
    <location>
        <begin position="394"/>
        <end position="477"/>
    </location>
</feature>
<feature type="compositionally biased region" description="Basic and acidic residues" evidence="6">
    <location>
        <begin position="737"/>
        <end position="748"/>
    </location>
</feature>
<feature type="compositionally biased region" description="Polar residues" evidence="6">
    <location>
        <begin position="397"/>
        <end position="418"/>
    </location>
</feature>
<reference evidence="9 10" key="1">
    <citation type="journal article" date="2011" name="PLoS Genet.">
        <title>Comparative genomic analysis of human fungal pathogens causing paracoccidioidomycosis.</title>
        <authorList>
            <person name="Desjardins C.A."/>
            <person name="Champion M.D."/>
            <person name="Holder J.W."/>
            <person name="Muszewska A."/>
            <person name="Goldberg J."/>
            <person name="Bailao A.M."/>
            <person name="Brigido M.M."/>
            <person name="Ferreira M.E."/>
            <person name="Garcia A.M."/>
            <person name="Grynberg M."/>
            <person name="Gujja S."/>
            <person name="Heiman D.I."/>
            <person name="Henn M.R."/>
            <person name="Kodira C.D."/>
            <person name="Leon-Narvaez H."/>
            <person name="Longo L.V."/>
            <person name="Ma L.J."/>
            <person name="Malavazi I."/>
            <person name="Matsuo A.L."/>
            <person name="Morais F.V."/>
            <person name="Pereira M."/>
            <person name="Rodriguez-Brito S."/>
            <person name="Sakthikumar S."/>
            <person name="Salem-Izacc S.M."/>
            <person name="Sykes S.M."/>
            <person name="Teixeira M.M."/>
            <person name="Vallejo M.C."/>
            <person name="Walter M.E."/>
            <person name="Yandava C."/>
            <person name="Young S."/>
            <person name="Zeng Q."/>
            <person name="Zucker J."/>
            <person name="Felipe M.S."/>
            <person name="Goldman G.H."/>
            <person name="Haas B.J."/>
            <person name="McEwen J.G."/>
            <person name="Nino-Vega G."/>
            <person name="Puccia R."/>
            <person name="San-Blas G."/>
            <person name="Soares C.M."/>
            <person name="Birren B.W."/>
            <person name="Cuomo C.A."/>
        </authorList>
    </citation>
    <scope>NUCLEOTIDE SEQUENCE [LARGE SCALE GENOMIC DNA]</scope>
    <source>
        <strain evidence="10">ATCC MYA-826 / Pb01</strain>
    </source>
</reference>
<dbReference type="STRING" id="502779.C1HBQ5"/>
<accession>C1HBQ5</accession>
<feature type="zinc finger region" description="C3H1-type" evidence="5">
    <location>
        <begin position="13"/>
        <end position="41"/>
    </location>
</feature>
<dbReference type="SMART" id="SM00356">
    <property type="entry name" value="ZnF_C3H1"/>
    <property type="match status" value="1"/>
</dbReference>
<evidence type="ECO:0000259" key="7">
    <source>
        <dbReference type="PROSITE" id="PS50103"/>
    </source>
</evidence>
<feature type="region of interest" description="Disordered" evidence="6">
    <location>
        <begin position="735"/>
        <end position="768"/>
    </location>
</feature>
<dbReference type="InterPro" id="IPR008913">
    <property type="entry name" value="Znf_CHY"/>
</dbReference>
<evidence type="ECO:0000256" key="4">
    <source>
        <dbReference type="PROSITE-ProRule" id="PRU00601"/>
    </source>
</evidence>
<dbReference type="Pfam" id="PF05495">
    <property type="entry name" value="zf-CHY"/>
    <property type="match status" value="1"/>
</dbReference>
<evidence type="ECO:0000256" key="1">
    <source>
        <dbReference type="ARBA" id="ARBA00022723"/>
    </source>
</evidence>
<keyword evidence="10" id="KW-1185">Reference proteome</keyword>